<keyword evidence="3 6" id="KW-0812">Transmembrane</keyword>
<protein>
    <submittedName>
        <fullName evidence="8">Putative flippase GtrA (Transmembrane translocase of bactoprenol-linked glucose)</fullName>
    </submittedName>
</protein>
<evidence type="ECO:0000256" key="1">
    <source>
        <dbReference type="ARBA" id="ARBA00004141"/>
    </source>
</evidence>
<dbReference type="Pfam" id="PF04138">
    <property type="entry name" value="GtrA_DPMS_TM"/>
    <property type="match status" value="1"/>
</dbReference>
<evidence type="ECO:0000256" key="6">
    <source>
        <dbReference type="SAM" id="Phobius"/>
    </source>
</evidence>
<dbReference type="PANTHER" id="PTHR38459">
    <property type="entry name" value="PROPHAGE BACTOPRENOL-LINKED GLUCOSE TRANSLOCASE HOMOLOG"/>
    <property type="match status" value="1"/>
</dbReference>
<dbReference type="InterPro" id="IPR007267">
    <property type="entry name" value="GtrA_DPMS_TM"/>
</dbReference>
<evidence type="ECO:0000313" key="8">
    <source>
        <dbReference type="EMBL" id="SFR42358.1"/>
    </source>
</evidence>
<feature type="transmembrane region" description="Helical" evidence="6">
    <location>
        <begin position="47"/>
        <end position="66"/>
    </location>
</feature>
<evidence type="ECO:0000256" key="4">
    <source>
        <dbReference type="ARBA" id="ARBA00022989"/>
    </source>
</evidence>
<accession>A0A1I6GJK4</accession>
<dbReference type="AlphaFoldDB" id="A0A1I6GJK4"/>
<feature type="transmembrane region" description="Helical" evidence="6">
    <location>
        <begin position="110"/>
        <end position="130"/>
    </location>
</feature>
<evidence type="ECO:0000256" key="2">
    <source>
        <dbReference type="ARBA" id="ARBA00009399"/>
    </source>
</evidence>
<evidence type="ECO:0000313" key="9">
    <source>
        <dbReference type="Proteomes" id="UP000198877"/>
    </source>
</evidence>
<dbReference type="GO" id="GO:0005886">
    <property type="term" value="C:plasma membrane"/>
    <property type="evidence" value="ECO:0007669"/>
    <property type="project" value="TreeGrafter"/>
</dbReference>
<feature type="transmembrane region" description="Helical" evidence="6">
    <location>
        <begin position="21"/>
        <end position="41"/>
    </location>
</feature>
<organism evidence="8 9">
    <name type="scientific">Microbacterium azadirachtae</name>
    <dbReference type="NCBI Taxonomy" id="582680"/>
    <lineage>
        <taxon>Bacteria</taxon>
        <taxon>Bacillati</taxon>
        <taxon>Actinomycetota</taxon>
        <taxon>Actinomycetes</taxon>
        <taxon>Micrococcales</taxon>
        <taxon>Microbacteriaceae</taxon>
        <taxon>Microbacterium</taxon>
    </lineage>
</organism>
<dbReference type="InterPro" id="IPR051401">
    <property type="entry name" value="GtrA_CellWall_Glycosyl"/>
</dbReference>
<dbReference type="RefSeq" id="WP_175526167.1">
    <property type="nucleotide sequence ID" value="NZ_FOYR01000001.1"/>
</dbReference>
<dbReference type="PANTHER" id="PTHR38459:SF1">
    <property type="entry name" value="PROPHAGE BACTOPRENOL-LINKED GLUCOSE TRANSLOCASE HOMOLOG"/>
    <property type="match status" value="1"/>
</dbReference>
<dbReference type="EMBL" id="FOYR01000001">
    <property type="protein sequence ID" value="SFR42358.1"/>
    <property type="molecule type" value="Genomic_DNA"/>
</dbReference>
<feature type="transmembrane region" description="Helical" evidence="6">
    <location>
        <begin position="86"/>
        <end position="104"/>
    </location>
</feature>
<reference evidence="9" key="1">
    <citation type="submission" date="2016-10" db="EMBL/GenBank/DDBJ databases">
        <authorList>
            <person name="Varghese N."/>
            <person name="Submissions S."/>
        </authorList>
    </citation>
    <scope>NUCLEOTIDE SEQUENCE [LARGE SCALE GENOMIC DNA]</scope>
    <source>
        <strain evidence="9">CL127</strain>
    </source>
</reference>
<sequence>MITSTRRDAGSRVASHRRSALKYLLAGGLGFLVDFGLLATLHQILGWPTWLAAGVAFGASFLFTYAMQRNFTFESEAPHGWALLKYSALVAFNLLATAGIVALIDRTAAGWIVGKVTATAVTTLWNYFAYRYWVFARPRGEDS</sequence>
<keyword evidence="4 6" id="KW-1133">Transmembrane helix</keyword>
<dbReference type="GO" id="GO:0000271">
    <property type="term" value="P:polysaccharide biosynthetic process"/>
    <property type="evidence" value="ECO:0007669"/>
    <property type="project" value="InterPro"/>
</dbReference>
<comment type="subcellular location">
    <subcellularLocation>
        <location evidence="1">Membrane</location>
        <topology evidence="1">Multi-pass membrane protein</topology>
    </subcellularLocation>
</comment>
<evidence type="ECO:0000259" key="7">
    <source>
        <dbReference type="Pfam" id="PF04138"/>
    </source>
</evidence>
<dbReference type="Proteomes" id="UP000198877">
    <property type="component" value="Unassembled WGS sequence"/>
</dbReference>
<keyword evidence="5 6" id="KW-0472">Membrane</keyword>
<evidence type="ECO:0000256" key="3">
    <source>
        <dbReference type="ARBA" id="ARBA00022692"/>
    </source>
</evidence>
<evidence type="ECO:0000256" key="5">
    <source>
        <dbReference type="ARBA" id="ARBA00023136"/>
    </source>
</evidence>
<feature type="domain" description="GtrA/DPMS transmembrane" evidence="7">
    <location>
        <begin position="22"/>
        <end position="135"/>
    </location>
</feature>
<name>A0A1I6GJK4_9MICO</name>
<comment type="similarity">
    <text evidence="2">Belongs to the GtrA family.</text>
</comment>
<gene>
    <name evidence="8" type="ORF">SAMN04488591_1271</name>
</gene>
<proteinExistence type="inferred from homology"/>